<organism evidence="2 3">
    <name type="scientific">Bacillus solimangrovi</name>
    <dbReference type="NCBI Taxonomy" id="1305675"/>
    <lineage>
        <taxon>Bacteria</taxon>
        <taxon>Bacillati</taxon>
        <taxon>Bacillota</taxon>
        <taxon>Bacilli</taxon>
        <taxon>Bacillales</taxon>
        <taxon>Bacillaceae</taxon>
        <taxon>Bacillus</taxon>
    </lineage>
</organism>
<sequence length="613" mass="70888">METKDSCIQQYELMLTAIDFFTQRFHIEQLLSYAFDISNQLYDFKASALFVKEGNHFVLREQKEYTKLLYQIESNTKLEELPIYHGSVLTTEIDQYFHKDDILTFDMKFVLPLINDTELLGFILSNGIKGREFTQNDLKFSDALMRLINHSLENNQRFLDYNKINTELDRKIFDLLVVNQSTKALLSELTLDSLYSIATDVFSEVSGSKVTSFGIYDALTQRVKMTGYRNVNSFNHYYTEFELLQTEYKSSNIVLHIENDQDILKKIFKNYEEFSRLEAKYVILIVKKEIIGVVTISDSITGEPYGKTEIELIESLASTTYIGITNARLFEEITREKENTEKKYGVLSTLNRLVTTITSCKSKEELYELTLQTLQLGYGVKKAFICERESDQMYKVQHSIGVPNIVDKGIKFKSIIEHEAAADTFYQFTSPNIDEFIENEYFLDGIDDMNCIVFSPISVVSHLESGGFKNILGYIVVLETKDNLKEEEVLLIDTIAKNISPVIYQMEKVSSNESMNATNDKTEFIAELQEKFEEANLFDMSFNVYIKEIKKSPFEEIVIEDIELNLSGTDKLYVIDNYLFVISYEDEKQGSWIKVESPENLTQVTIEPFQKIS</sequence>
<gene>
    <name evidence="2" type="ORF">BFG57_07460</name>
</gene>
<evidence type="ECO:0000259" key="1">
    <source>
        <dbReference type="Pfam" id="PF13492"/>
    </source>
</evidence>
<dbReference type="STRING" id="1305675.BFG57_07460"/>
<dbReference type="OrthoDB" id="1736267at2"/>
<keyword evidence="3" id="KW-1185">Reference proteome</keyword>
<dbReference type="Gene3D" id="3.30.450.40">
    <property type="match status" value="1"/>
</dbReference>
<accession>A0A1E5LK84</accession>
<dbReference type="InterPro" id="IPR029016">
    <property type="entry name" value="GAF-like_dom_sf"/>
</dbReference>
<evidence type="ECO:0000313" key="2">
    <source>
        <dbReference type="EMBL" id="OEH94502.1"/>
    </source>
</evidence>
<feature type="domain" description="GAF" evidence="1">
    <location>
        <begin position="27"/>
        <end position="154"/>
    </location>
</feature>
<dbReference type="InterPro" id="IPR003018">
    <property type="entry name" value="GAF"/>
</dbReference>
<reference evidence="2 3" key="1">
    <citation type="submission" date="2016-08" db="EMBL/GenBank/DDBJ databases">
        <title>Genome of Bacillus solimangrovi GH2-4.</title>
        <authorList>
            <person name="Lim S."/>
            <person name="Kim B.-C."/>
        </authorList>
    </citation>
    <scope>NUCLEOTIDE SEQUENCE [LARGE SCALE GENOMIC DNA]</scope>
    <source>
        <strain evidence="2 3">GH2-4</strain>
    </source>
</reference>
<dbReference type="EMBL" id="MJEH01000001">
    <property type="protein sequence ID" value="OEH94502.1"/>
    <property type="molecule type" value="Genomic_DNA"/>
</dbReference>
<dbReference type="SUPFAM" id="SSF55781">
    <property type="entry name" value="GAF domain-like"/>
    <property type="match status" value="2"/>
</dbReference>
<dbReference type="AlphaFoldDB" id="A0A1E5LK84"/>
<protein>
    <recommendedName>
        <fullName evidence="1">GAF domain-containing protein</fullName>
    </recommendedName>
</protein>
<dbReference type="Proteomes" id="UP000095209">
    <property type="component" value="Unassembled WGS sequence"/>
</dbReference>
<proteinExistence type="predicted"/>
<comment type="caution">
    <text evidence="2">The sequence shown here is derived from an EMBL/GenBank/DDBJ whole genome shotgun (WGS) entry which is preliminary data.</text>
</comment>
<dbReference type="RefSeq" id="WP_069715436.1">
    <property type="nucleotide sequence ID" value="NZ_MJEH01000001.1"/>
</dbReference>
<dbReference type="Pfam" id="PF13492">
    <property type="entry name" value="GAF_3"/>
    <property type="match status" value="1"/>
</dbReference>
<name>A0A1E5LK84_9BACI</name>
<evidence type="ECO:0000313" key="3">
    <source>
        <dbReference type="Proteomes" id="UP000095209"/>
    </source>
</evidence>